<dbReference type="PANTHER" id="PTHR36844">
    <property type="entry name" value="PROTEASE PRSW"/>
    <property type="match status" value="1"/>
</dbReference>
<feature type="transmembrane region" description="Helical" evidence="1">
    <location>
        <begin position="39"/>
        <end position="60"/>
    </location>
</feature>
<dbReference type="EMBL" id="MFTJ01000008">
    <property type="protein sequence ID" value="OGI66556.1"/>
    <property type="molecule type" value="Genomic_DNA"/>
</dbReference>
<keyword evidence="1" id="KW-0812">Transmembrane</keyword>
<feature type="transmembrane region" description="Helical" evidence="1">
    <location>
        <begin position="103"/>
        <end position="123"/>
    </location>
</feature>
<name>A0A1F6VAJ3_9BACT</name>
<evidence type="ECO:0000256" key="1">
    <source>
        <dbReference type="SAM" id="Phobius"/>
    </source>
</evidence>
<dbReference type="Pfam" id="PF13367">
    <property type="entry name" value="PrsW-protease"/>
    <property type="match status" value="1"/>
</dbReference>
<dbReference type="GO" id="GO:0008233">
    <property type="term" value="F:peptidase activity"/>
    <property type="evidence" value="ECO:0007669"/>
    <property type="project" value="InterPro"/>
</dbReference>
<sequence>MTSDPKILGLAFLGGLIPSLLWLWFWLKEDKKNPEPKGLLTIVFIAGIIGVVFVLPIQKFIQTHISSPEGQIALYASAEEIIKYLAVLIVLSRTGHINEPMDWSIYLITAALGFAALENALFLIKPLQMGQNTVSLLTGEFRFLGSTLLHTVSSGILGIALGISLHMGAFKRKFYLLAGLALAIGLHSIFNFFIIGIEETGADYFLEVLKVLGFLWVVTIIMMLLFERVRKMN</sequence>
<feature type="transmembrane region" description="Helical" evidence="1">
    <location>
        <begin position="143"/>
        <end position="163"/>
    </location>
</feature>
<dbReference type="PANTHER" id="PTHR36844:SF1">
    <property type="entry name" value="PROTEASE PRSW"/>
    <property type="match status" value="1"/>
</dbReference>
<accession>A0A1F6VAJ3</accession>
<feature type="transmembrane region" description="Helical" evidence="1">
    <location>
        <begin position="175"/>
        <end position="196"/>
    </location>
</feature>
<evidence type="ECO:0008006" key="4">
    <source>
        <dbReference type="Google" id="ProtNLM"/>
    </source>
</evidence>
<organism evidence="2 3">
    <name type="scientific">Candidatus Nomurabacteria bacterium RIFCSPHIGHO2_01_FULL_39_10</name>
    <dbReference type="NCBI Taxonomy" id="1801733"/>
    <lineage>
        <taxon>Bacteria</taxon>
        <taxon>Candidatus Nomuraibacteriota</taxon>
    </lineage>
</organism>
<gene>
    <name evidence="2" type="ORF">A2642_01585</name>
</gene>
<dbReference type="InterPro" id="IPR026898">
    <property type="entry name" value="PrsW"/>
</dbReference>
<feature type="transmembrane region" description="Helical" evidence="1">
    <location>
        <begin position="6"/>
        <end position="27"/>
    </location>
</feature>
<reference evidence="2 3" key="1">
    <citation type="journal article" date="2016" name="Nat. Commun.">
        <title>Thousands of microbial genomes shed light on interconnected biogeochemical processes in an aquifer system.</title>
        <authorList>
            <person name="Anantharaman K."/>
            <person name="Brown C.T."/>
            <person name="Hug L.A."/>
            <person name="Sharon I."/>
            <person name="Castelle C.J."/>
            <person name="Probst A.J."/>
            <person name="Thomas B.C."/>
            <person name="Singh A."/>
            <person name="Wilkins M.J."/>
            <person name="Karaoz U."/>
            <person name="Brodie E.L."/>
            <person name="Williams K.H."/>
            <person name="Hubbard S.S."/>
            <person name="Banfield J.F."/>
        </authorList>
    </citation>
    <scope>NUCLEOTIDE SEQUENCE [LARGE SCALE GENOMIC DNA]</scope>
</reference>
<comment type="caution">
    <text evidence="2">The sequence shown here is derived from an EMBL/GenBank/DDBJ whole genome shotgun (WGS) entry which is preliminary data.</text>
</comment>
<evidence type="ECO:0000313" key="2">
    <source>
        <dbReference type="EMBL" id="OGI66556.1"/>
    </source>
</evidence>
<keyword evidence="1" id="KW-1133">Transmembrane helix</keyword>
<dbReference type="AlphaFoldDB" id="A0A1F6VAJ3"/>
<proteinExistence type="predicted"/>
<feature type="transmembrane region" description="Helical" evidence="1">
    <location>
        <begin position="208"/>
        <end position="226"/>
    </location>
</feature>
<evidence type="ECO:0000313" key="3">
    <source>
        <dbReference type="Proteomes" id="UP000178700"/>
    </source>
</evidence>
<dbReference type="Proteomes" id="UP000178700">
    <property type="component" value="Unassembled WGS sequence"/>
</dbReference>
<keyword evidence="1" id="KW-0472">Membrane</keyword>
<protein>
    <recommendedName>
        <fullName evidence="4">Protease PrsW</fullName>
    </recommendedName>
</protein>